<evidence type="ECO:0000313" key="5">
    <source>
        <dbReference type="Proteomes" id="UP001152523"/>
    </source>
</evidence>
<dbReference type="GO" id="GO:0050832">
    <property type="term" value="P:defense response to fungus"/>
    <property type="evidence" value="ECO:0007669"/>
    <property type="project" value="InterPro"/>
</dbReference>
<comment type="subcellular location">
    <subcellularLocation>
        <location evidence="1">Nucleus</location>
    </subcellularLocation>
</comment>
<accession>A0AAV0C3T9</accession>
<dbReference type="GO" id="GO:0005634">
    <property type="term" value="C:nucleus"/>
    <property type="evidence" value="ECO:0007669"/>
    <property type="project" value="UniProtKB-SubCell"/>
</dbReference>
<proteinExistence type="predicted"/>
<dbReference type="Pfam" id="PF03735">
    <property type="entry name" value="ENT"/>
    <property type="match status" value="1"/>
</dbReference>
<organism evidence="4 5">
    <name type="scientific">Cuscuta epithymum</name>
    <dbReference type="NCBI Taxonomy" id="186058"/>
    <lineage>
        <taxon>Eukaryota</taxon>
        <taxon>Viridiplantae</taxon>
        <taxon>Streptophyta</taxon>
        <taxon>Embryophyta</taxon>
        <taxon>Tracheophyta</taxon>
        <taxon>Spermatophyta</taxon>
        <taxon>Magnoliopsida</taxon>
        <taxon>eudicotyledons</taxon>
        <taxon>Gunneridae</taxon>
        <taxon>Pentapetalae</taxon>
        <taxon>asterids</taxon>
        <taxon>lamiids</taxon>
        <taxon>Solanales</taxon>
        <taxon>Convolvulaceae</taxon>
        <taxon>Cuscuteae</taxon>
        <taxon>Cuscuta</taxon>
        <taxon>Cuscuta subgen. Cuscuta</taxon>
    </lineage>
</organism>
<dbReference type="InterPro" id="IPR005491">
    <property type="entry name" value="ENT_dom"/>
</dbReference>
<dbReference type="EMBL" id="CAMAPF010000011">
    <property type="protein sequence ID" value="CAH9063625.1"/>
    <property type="molecule type" value="Genomic_DNA"/>
</dbReference>
<protein>
    <recommendedName>
        <fullName evidence="3">ENT domain-containing protein</fullName>
    </recommendedName>
</protein>
<evidence type="ECO:0000256" key="2">
    <source>
        <dbReference type="ARBA" id="ARBA00023242"/>
    </source>
</evidence>
<evidence type="ECO:0000313" key="4">
    <source>
        <dbReference type="EMBL" id="CAH9063625.1"/>
    </source>
</evidence>
<dbReference type="PANTHER" id="PTHR33432">
    <property type="entry name" value="PROTEIN EMSY-LIKE 4"/>
    <property type="match status" value="1"/>
</dbReference>
<dbReference type="InterPro" id="IPR036142">
    <property type="entry name" value="ENT_dom-like_sf"/>
</dbReference>
<dbReference type="Gene3D" id="1.10.1240.40">
    <property type="entry name" value="ENT domain"/>
    <property type="match status" value="1"/>
</dbReference>
<dbReference type="SUPFAM" id="SSF158639">
    <property type="entry name" value="ENT-like"/>
    <property type="match status" value="1"/>
</dbReference>
<dbReference type="PANTHER" id="PTHR33432:SF33">
    <property type="entry name" value="OS03G0796400 PROTEIN"/>
    <property type="match status" value="1"/>
</dbReference>
<sequence length="272" mass="30709">MRRRLAWEGGRWNWVPKVPTGCGKVKSHELSNPVCYRNTRFPVPQPDSLDKFQEDTVEESQIPPSRSQKRAFLHCSSTTESHTAHSQNLLALETNSYKQTVLHKTLLEKVDDVSYPRETLAKKQMCAFNIRLTGYNKMDSCSFSPLNDSDSGVSCSVGSCSVTSECRADFPFHFVPGALCSDAESVCCSGDEEEIHSSPHPQEEDLAESIHRLELHAYHSTLEALYASGPLSWEQETMLTNLRITLHISNDEHLLELKNLISAKSCKYYVRQ</sequence>
<dbReference type="Proteomes" id="UP001152523">
    <property type="component" value="Unassembled WGS sequence"/>
</dbReference>
<evidence type="ECO:0000259" key="3">
    <source>
        <dbReference type="PROSITE" id="PS51138"/>
    </source>
</evidence>
<comment type="caution">
    <text evidence="4">The sequence shown here is derived from an EMBL/GenBank/DDBJ whole genome shotgun (WGS) entry which is preliminary data.</text>
</comment>
<name>A0AAV0C3T9_9ASTE</name>
<dbReference type="AlphaFoldDB" id="A0AAV0C3T9"/>
<reference evidence="4" key="1">
    <citation type="submission" date="2022-07" db="EMBL/GenBank/DDBJ databases">
        <authorList>
            <person name="Macas J."/>
            <person name="Novak P."/>
            <person name="Neumann P."/>
        </authorList>
    </citation>
    <scope>NUCLEOTIDE SEQUENCE</scope>
</reference>
<dbReference type="InterPro" id="IPR033485">
    <property type="entry name" value="EMSY-LIKE_plant"/>
</dbReference>
<dbReference type="SMART" id="SM01191">
    <property type="entry name" value="ENT"/>
    <property type="match status" value="1"/>
</dbReference>
<keyword evidence="5" id="KW-1185">Reference proteome</keyword>
<evidence type="ECO:0000256" key="1">
    <source>
        <dbReference type="ARBA" id="ARBA00004123"/>
    </source>
</evidence>
<feature type="domain" description="ENT" evidence="3">
    <location>
        <begin position="206"/>
        <end position="272"/>
    </location>
</feature>
<keyword evidence="2" id="KW-0539">Nucleus</keyword>
<gene>
    <name evidence="4" type="ORF">CEPIT_LOCUS1982</name>
</gene>
<dbReference type="PROSITE" id="PS51138">
    <property type="entry name" value="ENT"/>
    <property type="match status" value="1"/>
</dbReference>